<dbReference type="AlphaFoldDB" id="A0A0B7N3Z2"/>
<dbReference type="OrthoDB" id="2393464at2759"/>
<dbReference type="Gene3D" id="1.10.10.10">
    <property type="entry name" value="Winged helix-like DNA-binding domain superfamily/Winged helix DNA-binding domain"/>
    <property type="match status" value="1"/>
</dbReference>
<dbReference type="Proteomes" id="UP000054107">
    <property type="component" value="Unassembled WGS sequence"/>
</dbReference>
<evidence type="ECO:0000313" key="2">
    <source>
        <dbReference type="Proteomes" id="UP000054107"/>
    </source>
</evidence>
<gene>
    <name evidence="1" type="primary">PARPA_03343.1 scaffold 7264</name>
</gene>
<protein>
    <submittedName>
        <fullName evidence="1">Uncharacterized protein</fullName>
    </submittedName>
</protein>
<accession>A0A0B7N3Z2</accession>
<keyword evidence="2" id="KW-1185">Reference proteome</keyword>
<dbReference type="EMBL" id="LN722203">
    <property type="protein sequence ID" value="CEP09789.1"/>
    <property type="molecule type" value="Genomic_DNA"/>
</dbReference>
<sequence>MTLTDVTKSNIKARKQLDDYTCGLIIGRCLAKQYITQISREMEIPQSAITDSVNRYNETGTGVIVKRSRKPLKLSERD</sequence>
<reference evidence="1 2" key="1">
    <citation type="submission" date="2014-09" db="EMBL/GenBank/DDBJ databases">
        <authorList>
            <person name="Ellenberger Sabrina"/>
        </authorList>
    </citation>
    <scope>NUCLEOTIDE SEQUENCE [LARGE SCALE GENOMIC DNA]</scope>
    <source>
        <strain evidence="1 2">CBS 412.66</strain>
    </source>
</reference>
<dbReference type="InterPro" id="IPR036388">
    <property type="entry name" value="WH-like_DNA-bd_sf"/>
</dbReference>
<evidence type="ECO:0000313" key="1">
    <source>
        <dbReference type="EMBL" id="CEP09789.1"/>
    </source>
</evidence>
<organism evidence="1 2">
    <name type="scientific">Parasitella parasitica</name>
    <dbReference type="NCBI Taxonomy" id="35722"/>
    <lineage>
        <taxon>Eukaryota</taxon>
        <taxon>Fungi</taxon>
        <taxon>Fungi incertae sedis</taxon>
        <taxon>Mucoromycota</taxon>
        <taxon>Mucoromycotina</taxon>
        <taxon>Mucoromycetes</taxon>
        <taxon>Mucorales</taxon>
        <taxon>Mucorineae</taxon>
        <taxon>Mucoraceae</taxon>
        <taxon>Parasitella</taxon>
    </lineage>
</organism>
<name>A0A0B7N3Z2_9FUNG</name>
<proteinExistence type="predicted"/>